<organism evidence="2">
    <name type="scientific">Rhizophora mucronata</name>
    <name type="common">Asiatic mangrove</name>
    <dbReference type="NCBI Taxonomy" id="61149"/>
    <lineage>
        <taxon>Eukaryota</taxon>
        <taxon>Viridiplantae</taxon>
        <taxon>Streptophyta</taxon>
        <taxon>Embryophyta</taxon>
        <taxon>Tracheophyta</taxon>
        <taxon>Spermatophyta</taxon>
        <taxon>Magnoliopsida</taxon>
        <taxon>eudicotyledons</taxon>
        <taxon>Gunneridae</taxon>
        <taxon>Pentapetalae</taxon>
        <taxon>rosids</taxon>
        <taxon>fabids</taxon>
        <taxon>Malpighiales</taxon>
        <taxon>Rhizophoraceae</taxon>
        <taxon>Rhizophora</taxon>
    </lineage>
</organism>
<protein>
    <submittedName>
        <fullName evidence="2">Uncharacterized protein</fullName>
    </submittedName>
</protein>
<evidence type="ECO:0000256" key="1">
    <source>
        <dbReference type="SAM" id="Phobius"/>
    </source>
</evidence>
<keyword evidence="1" id="KW-0472">Membrane</keyword>
<keyword evidence="1" id="KW-1133">Transmembrane helix</keyword>
<keyword evidence="1" id="KW-0812">Transmembrane</keyword>
<reference evidence="2" key="1">
    <citation type="submission" date="2018-02" db="EMBL/GenBank/DDBJ databases">
        <title>Rhizophora mucronata_Transcriptome.</title>
        <authorList>
            <person name="Meera S.P."/>
            <person name="Sreeshan A."/>
            <person name="Augustine A."/>
        </authorList>
    </citation>
    <scope>NUCLEOTIDE SEQUENCE</scope>
    <source>
        <tissue evidence="2">Leaf</tissue>
    </source>
</reference>
<dbReference type="AlphaFoldDB" id="A0A2P2N7D6"/>
<feature type="transmembrane region" description="Helical" evidence="1">
    <location>
        <begin position="23"/>
        <end position="41"/>
    </location>
</feature>
<evidence type="ECO:0000313" key="2">
    <source>
        <dbReference type="EMBL" id="MBX38409.1"/>
    </source>
</evidence>
<accession>A0A2P2N7D6</accession>
<name>A0A2P2N7D6_RHIMU</name>
<proteinExistence type="predicted"/>
<dbReference type="EMBL" id="GGEC01057925">
    <property type="protein sequence ID" value="MBX38409.1"/>
    <property type="molecule type" value="Transcribed_RNA"/>
</dbReference>
<sequence length="72" mass="8820">MVVLTEMIDSLGLHYSWGYIWDFWWLVLMIDFIVLSLFHFPWQLQSPIDKKKIHCLVKLLMLSIAWIWRIQI</sequence>